<evidence type="ECO:0000256" key="1">
    <source>
        <dbReference type="SAM" id="SignalP"/>
    </source>
</evidence>
<organism evidence="2 3">
    <name type="scientific">Edaphochlamys debaryana</name>
    <dbReference type="NCBI Taxonomy" id="47281"/>
    <lineage>
        <taxon>Eukaryota</taxon>
        <taxon>Viridiplantae</taxon>
        <taxon>Chlorophyta</taxon>
        <taxon>core chlorophytes</taxon>
        <taxon>Chlorophyceae</taxon>
        <taxon>CS clade</taxon>
        <taxon>Chlamydomonadales</taxon>
        <taxon>Chlamydomonadales incertae sedis</taxon>
        <taxon>Edaphochlamys</taxon>
    </lineage>
</organism>
<feature type="chain" id="PRO_5032490083" evidence="1">
    <location>
        <begin position="27"/>
        <end position="94"/>
    </location>
</feature>
<reference evidence="2" key="1">
    <citation type="journal article" date="2020" name="bioRxiv">
        <title>Comparative genomics of Chlamydomonas.</title>
        <authorList>
            <person name="Craig R.J."/>
            <person name="Hasan A.R."/>
            <person name="Ness R.W."/>
            <person name="Keightley P.D."/>
        </authorList>
    </citation>
    <scope>NUCLEOTIDE SEQUENCE</scope>
    <source>
        <strain evidence="2">CCAP 11/70</strain>
    </source>
</reference>
<feature type="signal peptide" evidence="1">
    <location>
        <begin position="1"/>
        <end position="26"/>
    </location>
</feature>
<protein>
    <submittedName>
        <fullName evidence="2">Uncharacterized protein</fullName>
    </submittedName>
</protein>
<name>A0A835XNM9_9CHLO</name>
<gene>
    <name evidence="2" type="ORF">HYH03_014190</name>
</gene>
<dbReference type="Proteomes" id="UP000612055">
    <property type="component" value="Unassembled WGS sequence"/>
</dbReference>
<keyword evidence="3" id="KW-1185">Reference proteome</keyword>
<dbReference type="EMBL" id="JAEHOE010000100">
    <property type="protein sequence ID" value="KAG2487216.1"/>
    <property type="molecule type" value="Genomic_DNA"/>
</dbReference>
<comment type="caution">
    <text evidence="2">The sequence shown here is derived from an EMBL/GenBank/DDBJ whole genome shotgun (WGS) entry which is preliminary data.</text>
</comment>
<evidence type="ECO:0000313" key="2">
    <source>
        <dbReference type="EMBL" id="KAG2487216.1"/>
    </source>
</evidence>
<sequence length="94" mass="9764">MATPPCAPAGAFLLLALGLFASLASASHFRAGMTAWRIDENDQLEITLTSSWQDGSGGIGFINSDCGISFSQSLADGGSIKFKDAAGIPYYTLT</sequence>
<dbReference type="AlphaFoldDB" id="A0A835XNM9"/>
<accession>A0A835XNM9</accession>
<keyword evidence="1" id="KW-0732">Signal</keyword>
<proteinExistence type="predicted"/>
<evidence type="ECO:0000313" key="3">
    <source>
        <dbReference type="Proteomes" id="UP000612055"/>
    </source>
</evidence>